<reference evidence="2 3" key="1">
    <citation type="submission" date="2015-09" db="EMBL/GenBank/DDBJ databases">
        <title>Identification and resolution of microdiversity through metagenomic sequencing of parallel consortia.</title>
        <authorList>
            <person name="Nelson W.C."/>
            <person name="Romine M.F."/>
            <person name="Lindemann S.R."/>
        </authorList>
    </citation>
    <scope>NUCLEOTIDE SEQUENCE [LARGE SCALE GENOMIC DNA]</scope>
    <source>
        <strain evidence="2">HL-49</strain>
    </source>
</reference>
<sequence>MKIEHLAIWVKDLEAMKRFYCLQFDFKAGERYHNSKRGFSSYFLSGEGGARLELMQQDDIQAGNLLRGKRLGLAHFAISLGSETAVDQLTESFRSAGIKIIGEPRRTGDGYYESVIEDPEGNWVELTV</sequence>
<evidence type="ECO:0000313" key="3">
    <source>
        <dbReference type="Proteomes" id="UP000050421"/>
    </source>
</evidence>
<dbReference type="eggNOG" id="COG0346">
    <property type="taxonomic scope" value="Bacteria"/>
</dbReference>
<organism evidence="2 3">
    <name type="scientific">Algoriphagus marincola HL-49</name>
    <dbReference type="NCBI Taxonomy" id="1305737"/>
    <lineage>
        <taxon>Bacteria</taxon>
        <taxon>Pseudomonadati</taxon>
        <taxon>Bacteroidota</taxon>
        <taxon>Cytophagia</taxon>
        <taxon>Cytophagales</taxon>
        <taxon>Cyclobacteriaceae</taxon>
        <taxon>Algoriphagus</taxon>
    </lineage>
</organism>
<dbReference type="InterPro" id="IPR029068">
    <property type="entry name" value="Glyas_Bleomycin-R_OHBP_Dase"/>
</dbReference>
<dbReference type="GO" id="GO:0016829">
    <property type="term" value="F:lyase activity"/>
    <property type="evidence" value="ECO:0007669"/>
    <property type="project" value="UniProtKB-KW"/>
</dbReference>
<comment type="caution">
    <text evidence="2">The sequence shown here is derived from an EMBL/GenBank/DDBJ whole genome shotgun (WGS) entry which is preliminary data.</text>
</comment>
<dbReference type="PROSITE" id="PS51819">
    <property type="entry name" value="VOC"/>
    <property type="match status" value="1"/>
</dbReference>
<dbReference type="Pfam" id="PF00903">
    <property type="entry name" value="Glyoxalase"/>
    <property type="match status" value="1"/>
</dbReference>
<keyword evidence="2" id="KW-0456">Lyase</keyword>
<evidence type="ECO:0000259" key="1">
    <source>
        <dbReference type="PROSITE" id="PS51819"/>
    </source>
</evidence>
<dbReference type="SUPFAM" id="SSF54593">
    <property type="entry name" value="Glyoxalase/Bleomycin resistance protein/Dihydroxybiphenyl dioxygenase"/>
    <property type="match status" value="1"/>
</dbReference>
<dbReference type="AlphaFoldDB" id="A0A0P8ADA8"/>
<dbReference type="EMBL" id="LJXT01000046">
    <property type="protein sequence ID" value="KPQ15867.1"/>
    <property type="molecule type" value="Genomic_DNA"/>
</dbReference>
<accession>A0A0P8ADA8</accession>
<dbReference type="STRING" id="1305737.GCA_000526355_02551"/>
<dbReference type="InterPro" id="IPR004360">
    <property type="entry name" value="Glyas_Fos-R_dOase_dom"/>
</dbReference>
<feature type="domain" description="VOC" evidence="1">
    <location>
        <begin position="2"/>
        <end position="128"/>
    </location>
</feature>
<name>A0A0P8ADA8_9BACT</name>
<dbReference type="Gene3D" id="3.10.180.10">
    <property type="entry name" value="2,3-Dihydroxybiphenyl 1,2-Dioxygenase, domain 1"/>
    <property type="match status" value="1"/>
</dbReference>
<dbReference type="PANTHER" id="PTHR36113">
    <property type="entry name" value="LYASE, PUTATIVE-RELATED-RELATED"/>
    <property type="match status" value="1"/>
</dbReference>
<proteinExistence type="predicted"/>
<dbReference type="Proteomes" id="UP000050421">
    <property type="component" value="Unassembled WGS sequence"/>
</dbReference>
<gene>
    <name evidence="2" type="primary">gloA</name>
    <name evidence="2" type="ORF">HLUCCX10_08605</name>
</gene>
<dbReference type="InterPro" id="IPR051332">
    <property type="entry name" value="Fosfomycin_Res_Enzymes"/>
</dbReference>
<dbReference type="PANTHER" id="PTHR36113:SF1">
    <property type="entry name" value="GLYOXALASE_BLEOMYCIN RESISTANCE PROTEIN_DIOXYGENASE"/>
    <property type="match status" value="1"/>
</dbReference>
<dbReference type="PATRIC" id="fig|1305737.6.peg.2348"/>
<evidence type="ECO:0000313" key="2">
    <source>
        <dbReference type="EMBL" id="KPQ15867.1"/>
    </source>
</evidence>
<dbReference type="OrthoDB" id="9789012at2"/>
<dbReference type="InterPro" id="IPR037523">
    <property type="entry name" value="VOC_core"/>
</dbReference>
<protein>
    <submittedName>
        <fullName evidence="2">Lactoylglutathione lyase GloA</fullName>
    </submittedName>
</protein>